<organism evidence="1 2">
    <name type="scientific">Ectopseudomonas oleovorans</name>
    <name type="common">Pseudomonas oleovorans</name>
    <dbReference type="NCBI Taxonomy" id="301"/>
    <lineage>
        <taxon>Bacteria</taxon>
        <taxon>Pseudomonadati</taxon>
        <taxon>Pseudomonadota</taxon>
        <taxon>Gammaproteobacteria</taxon>
        <taxon>Pseudomonadales</taxon>
        <taxon>Pseudomonadaceae</taxon>
        <taxon>Ectopseudomonas</taxon>
    </lineage>
</organism>
<dbReference type="Proteomes" id="UP000255303">
    <property type="component" value="Unassembled WGS sequence"/>
</dbReference>
<evidence type="ECO:0000313" key="2">
    <source>
        <dbReference type="Proteomes" id="UP000255303"/>
    </source>
</evidence>
<dbReference type="EMBL" id="UGUV01000002">
    <property type="protein sequence ID" value="SUD51735.1"/>
    <property type="molecule type" value="Genomic_DNA"/>
</dbReference>
<name>A0A061CMG0_ECTOL</name>
<proteinExistence type="predicted"/>
<gene>
    <name evidence="1" type="ORF">NCTC10692_02192</name>
</gene>
<sequence>MKPLTACLPSPACGRGAGGDGMSGHHNVACFPLSLTLSPKGAREPSVPDQEIAA</sequence>
<evidence type="ECO:0000313" key="1">
    <source>
        <dbReference type="EMBL" id="SUD51735.1"/>
    </source>
</evidence>
<accession>A0A379JT96</accession>
<accession>A0A061CMG0</accession>
<protein>
    <submittedName>
        <fullName evidence="1">Uncharacterized protein</fullName>
    </submittedName>
</protein>
<dbReference type="AlphaFoldDB" id="A0A061CMG0"/>
<reference evidence="1 2" key="1">
    <citation type="submission" date="2018-06" db="EMBL/GenBank/DDBJ databases">
        <authorList>
            <consortium name="Pathogen Informatics"/>
            <person name="Doyle S."/>
        </authorList>
    </citation>
    <scope>NUCLEOTIDE SEQUENCE [LARGE SCALE GENOMIC DNA]</scope>
    <source>
        <strain evidence="1 2">NCTC10692</strain>
    </source>
</reference>